<dbReference type="Gene3D" id="2.60.40.1120">
    <property type="entry name" value="Carboxypeptidase-like, regulatory domain"/>
    <property type="match status" value="3"/>
</dbReference>
<dbReference type="Pfam" id="PF13620">
    <property type="entry name" value="CarboxypepD_reg"/>
    <property type="match status" value="4"/>
</dbReference>
<dbReference type="EMBL" id="JAQNDN010000001">
    <property type="protein sequence ID" value="MDC0666915.1"/>
    <property type="molecule type" value="Genomic_DNA"/>
</dbReference>
<keyword evidence="3" id="KW-1185">Reference proteome</keyword>
<accession>A0ABT5AYJ8</accession>
<evidence type="ECO:0000313" key="3">
    <source>
        <dbReference type="Proteomes" id="UP001217838"/>
    </source>
</evidence>
<gene>
    <name evidence="2" type="ORF">POL58_04170</name>
</gene>
<protein>
    <submittedName>
        <fullName evidence="2">Carboxypeptidase-like regulatory domain-containing protein</fullName>
    </submittedName>
</protein>
<feature type="region of interest" description="Disordered" evidence="1">
    <location>
        <begin position="343"/>
        <end position="363"/>
    </location>
</feature>
<dbReference type="SUPFAM" id="SSF49464">
    <property type="entry name" value="Carboxypeptidase regulatory domain-like"/>
    <property type="match status" value="1"/>
</dbReference>
<comment type="caution">
    <text evidence="2">The sequence shown here is derived from an EMBL/GenBank/DDBJ whole genome shotgun (WGS) entry which is preliminary data.</text>
</comment>
<organism evidence="2 3">
    <name type="scientific">Nannocystis radixulma</name>
    <dbReference type="NCBI Taxonomy" id="2995305"/>
    <lineage>
        <taxon>Bacteria</taxon>
        <taxon>Pseudomonadati</taxon>
        <taxon>Myxococcota</taxon>
        <taxon>Polyangia</taxon>
        <taxon>Nannocystales</taxon>
        <taxon>Nannocystaceae</taxon>
        <taxon>Nannocystis</taxon>
    </lineage>
</organism>
<evidence type="ECO:0000313" key="2">
    <source>
        <dbReference type="EMBL" id="MDC0666915.1"/>
    </source>
</evidence>
<dbReference type="RefSeq" id="WP_271994669.1">
    <property type="nucleotide sequence ID" value="NZ_JAQNDN010000001.1"/>
</dbReference>
<dbReference type="InterPro" id="IPR008969">
    <property type="entry name" value="CarboxyPept-like_regulatory"/>
</dbReference>
<dbReference type="SUPFAM" id="SSF49452">
    <property type="entry name" value="Starch-binding domain-like"/>
    <property type="match status" value="5"/>
</dbReference>
<proteinExistence type="predicted"/>
<dbReference type="InterPro" id="IPR013784">
    <property type="entry name" value="Carb-bd-like_fold"/>
</dbReference>
<reference evidence="2 3" key="1">
    <citation type="submission" date="2022-11" db="EMBL/GenBank/DDBJ databases">
        <title>Minimal conservation of predation-associated metabolite biosynthetic gene clusters underscores biosynthetic potential of Myxococcota including descriptions for ten novel species: Archangium lansinium sp. nov., Myxococcus landrumus sp. nov., Nannocystis bai.</title>
        <authorList>
            <person name="Ahearne A."/>
            <person name="Stevens C."/>
            <person name="Dowd S."/>
        </authorList>
    </citation>
    <scope>NUCLEOTIDE SEQUENCE [LARGE SCALE GENOMIC DNA]</scope>
    <source>
        <strain evidence="2 3">NCELM</strain>
    </source>
</reference>
<dbReference type="Proteomes" id="UP001217838">
    <property type="component" value="Unassembled WGS sequence"/>
</dbReference>
<evidence type="ECO:0000256" key="1">
    <source>
        <dbReference type="SAM" id="MobiDB-lite"/>
    </source>
</evidence>
<name>A0ABT5AYJ8_9BACT</name>
<sequence length="693" mass="73370">MRYGRPTRTIIAVMLSASALGFVLWLCSEDVVAPPSTSGYPDSPSTAVNPTIHVAEATRANVASVTGRVRDSQGRSVGFALVCASAGPNFAFSSEALDQYVCAQADQGGQYELHVRPGVYVVRASAPAHLPASFSRVPDSLDESLLPVAAEERLTGIDVILRPGGVLVRGVVRDLSGGEIENALVTGDGSFARSDSEGRFLLWARPGVLQLRGWAEGYATNIDEGPAGEHEFDIVLEPESILAGKVVLPGGGPVADARVTARSLDGWADHETASGTDGFFRFRGLSPGRYALHAESDSVVVRPEQQVGLGFGQTLDDLTLTARPALFVGGRLLTTTGAPCPRGSLYMTGESMPDGKRSETDESGSARIRGLLPGEYVLSVQCDGFLPIESRTLTLSTQSVGDLVWEADRGRAIRGRVLAASGKPSQDLVVHARQQASDKQGPRVSASTRLGTNGSFELTGLVAGRYDVLVRPGPQEPTALEVSMEVSLSQDRDTEDVEIVLPAVGEVAGTVRDLQGHGLDRVQVHLFGDMSGAETWTTDRGEFRFPRVQTGRYSVFATRQSRPLRGPGTTGTAQREVEIRADELERVELVVEAADAFIRGQVVDGSGGPIVDAYVQTQSEAESGGQAFSYLDRAILTDADGRFTVSGLLPGKYTVKASRKAGGESLVAHVETGSAVVLTIDEGKTPDSMSPVP</sequence>